<dbReference type="AlphaFoldDB" id="A0A6J4SQ39"/>
<proteinExistence type="inferred from homology"/>
<evidence type="ECO:0000256" key="7">
    <source>
        <dbReference type="ARBA" id="ARBA00022842"/>
    </source>
</evidence>
<sequence length="296" mass="32201">MTPFFGGHWFDRLDPARGDDARLAELVSHPRARLLRLDGLDPVLDDADRLTFDPIDQGDALLLLGMIDDSPTFARIAPVPPAAARSRAIFGLLDRLHRDDAPIFATARSVIDWHARHGFCPVDGSPTCIARAGWSRHCDGCGADHFPRVDPVVIMLAEHDRDILLGRQPRFPPGRYSALAGFVEPGESIEEAVARELWEEAGVRATSVTYVASQPWPFPSSLMIACLAPVAGRILTIDRTEIEDAFWATRDEVLAALSGDPAAPFIAPPPYAIARNLLESWAGSDLRTVAVGDAST</sequence>
<evidence type="ECO:0000256" key="6">
    <source>
        <dbReference type="ARBA" id="ARBA00022801"/>
    </source>
</evidence>
<organism evidence="12">
    <name type="scientific">uncultured Sphingomonadaceae bacterium</name>
    <dbReference type="NCBI Taxonomy" id="169976"/>
    <lineage>
        <taxon>Bacteria</taxon>
        <taxon>Pseudomonadati</taxon>
        <taxon>Pseudomonadota</taxon>
        <taxon>Alphaproteobacteria</taxon>
        <taxon>Sphingomonadales</taxon>
        <taxon>Sphingomonadaceae</taxon>
        <taxon>environmental samples</taxon>
    </lineage>
</organism>
<evidence type="ECO:0000259" key="11">
    <source>
        <dbReference type="PROSITE" id="PS51462"/>
    </source>
</evidence>
<dbReference type="InterPro" id="IPR049734">
    <property type="entry name" value="NudC-like_C"/>
</dbReference>
<evidence type="ECO:0000313" key="12">
    <source>
        <dbReference type="EMBL" id="CAA9501792.1"/>
    </source>
</evidence>
<evidence type="ECO:0000256" key="3">
    <source>
        <dbReference type="ARBA" id="ARBA00009595"/>
    </source>
</evidence>
<keyword evidence="5" id="KW-0479">Metal-binding</keyword>
<accession>A0A6J4SQ39</accession>
<dbReference type="GO" id="GO:0006742">
    <property type="term" value="P:NADP+ catabolic process"/>
    <property type="evidence" value="ECO:0007669"/>
    <property type="project" value="TreeGrafter"/>
</dbReference>
<comment type="catalytic activity">
    <reaction evidence="9">
        <text>a 5'-end NAD(+)-phospho-ribonucleoside in mRNA + H2O = a 5'-end phospho-adenosine-phospho-ribonucleoside in mRNA + beta-nicotinamide D-ribonucleotide + 2 H(+)</text>
        <dbReference type="Rhea" id="RHEA:60876"/>
        <dbReference type="Rhea" id="RHEA-COMP:15698"/>
        <dbReference type="Rhea" id="RHEA-COMP:15719"/>
        <dbReference type="ChEBI" id="CHEBI:14649"/>
        <dbReference type="ChEBI" id="CHEBI:15377"/>
        <dbReference type="ChEBI" id="CHEBI:15378"/>
        <dbReference type="ChEBI" id="CHEBI:144029"/>
        <dbReference type="ChEBI" id="CHEBI:144051"/>
    </reaction>
    <physiologicalReaction direction="left-to-right" evidence="9">
        <dbReference type="Rhea" id="RHEA:60877"/>
    </physiologicalReaction>
</comment>
<gene>
    <name evidence="12" type="ORF">AVDCRST_MAG91-1095</name>
</gene>
<feature type="domain" description="Nudix hydrolase" evidence="11">
    <location>
        <begin position="147"/>
        <end position="274"/>
    </location>
</feature>
<dbReference type="GO" id="GO:0035529">
    <property type="term" value="F:NADH pyrophosphatase activity"/>
    <property type="evidence" value="ECO:0007669"/>
    <property type="project" value="TreeGrafter"/>
</dbReference>
<evidence type="ECO:0000256" key="9">
    <source>
        <dbReference type="ARBA" id="ARBA00023679"/>
    </source>
</evidence>
<comment type="cofactor">
    <cofactor evidence="2">
        <name>Zn(2+)</name>
        <dbReference type="ChEBI" id="CHEBI:29105"/>
    </cofactor>
</comment>
<dbReference type="InterPro" id="IPR015797">
    <property type="entry name" value="NUDIX_hydrolase-like_dom_sf"/>
</dbReference>
<evidence type="ECO:0000256" key="5">
    <source>
        <dbReference type="ARBA" id="ARBA00022723"/>
    </source>
</evidence>
<dbReference type="EC" id="3.6.1.22" evidence="4"/>
<dbReference type="NCBIfam" id="NF001299">
    <property type="entry name" value="PRK00241.1"/>
    <property type="match status" value="1"/>
</dbReference>
<keyword evidence="7" id="KW-0460">Magnesium</keyword>
<dbReference type="InterPro" id="IPR020476">
    <property type="entry name" value="Nudix_hydrolase"/>
</dbReference>
<dbReference type="CDD" id="cd03429">
    <property type="entry name" value="NUDIX_NADH_pyrophosphatase_Nudt13"/>
    <property type="match status" value="1"/>
</dbReference>
<evidence type="ECO:0000256" key="8">
    <source>
        <dbReference type="ARBA" id="ARBA00023027"/>
    </source>
</evidence>
<comment type="cofactor">
    <cofactor evidence="1">
        <name>Mg(2+)</name>
        <dbReference type="ChEBI" id="CHEBI:18420"/>
    </cofactor>
</comment>
<dbReference type="Gene3D" id="3.90.79.20">
    <property type="match status" value="1"/>
</dbReference>
<keyword evidence="8" id="KW-0520">NAD</keyword>
<dbReference type="PANTHER" id="PTHR42904">
    <property type="entry name" value="NUDIX HYDROLASE, NUDC SUBFAMILY"/>
    <property type="match status" value="1"/>
</dbReference>
<dbReference type="GO" id="GO:0005829">
    <property type="term" value="C:cytosol"/>
    <property type="evidence" value="ECO:0007669"/>
    <property type="project" value="TreeGrafter"/>
</dbReference>
<evidence type="ECO:0000256" key="1">
    <source>
        <dbReference type="ARBA" id="ARBA00001946"/>
    </source>
</evidence>
<dbReference type="InterPro" id="IPR015376">
    <property type="entry name" value="Znr_NADH_PPase"/>
</dbReference>
<dbReference type="PANTHER" id="PTHR42904:SF6">
    <property type="entry name" value="NAD-CAPPED RNA HYDROLASE NUDT12"/>
    <property type="match status" value="1"/>
</dbReference>
<dbReference type="PROSITE" id="PS51462">
    <property type="entry name" value="NUDIX"/>
    <property type="match status" value="1"/>
</dbReference>
<evidence type="ECO:0000256" key="2">
    <source>
        <dbReference type="ARBA" id="ARBA00001947"/>
    </source>
</evidence>
<dbReference type="SUPFAM" id="SSF55811">
    <property type="entry name" value="Nudix"/>
    <property type="match status" value="1"/>
</dbReference>
<dbReference type="EMBL" id="CADCVX010000241">
    <property type="protein sequence ID" value="CAA9501792.1"/>
    <property type="molecule type" value="Genomic_DNA"/>
</dbReference>
<keyword evidence="6 10" id="KW-0378">Hydrolase</keyword>
<dbReference type="Pfam" id="PF00293">
    <property type="entry name" value="NUDIX"/>
    <property type="match status" value="1"/>
</dbReference>
<dbReference type="GO" id="GO:0019677">
    <property type="term" value="P:NAD+ catabolic process"/>
    <property type="evidence" value="ECO:0007669"/>
    <property type="project" value="TreeGrafter"/>
</dbReference>
<dbReference type="GO" id="GO:0046872">
    <property type="term" value="F:metal ion binding"/>
    <property type="evidence" value="ECO:0007669"/>
    <property type="project" value="UniProtKB-KW"/>
</dbReference>
<comment type="similarity">
    <text evidence="3">Belongs to the Nudix hydrolase family. NudC subfamily.</text>
</comment>
<dbReference type="Pfam" id="PF09297">
    <property type="entry name" value="Zn_ribbon_NUD"/>
    <property type="match status" value="1"/>
</dbReference>
<evidence type="ECO:0000256" key="4">
    <source>
        <dbReference type="ARBA" id="ARBA00012381"/>
    </source>
</evidence>
<reference evidence="12" key="1">
    <citation type="submission" date="2020-02" db="EMBL/GenBank/DDBJ databases">
        <authorList>
            <person name="Meier V. D."/>
        </authorList>
    </citation>
    <scope>NUCLEOTIDE SEQUENCE</scope>
    <source>
        <strain evidence="12">AVDCRST_MAG91</strain>
    </source>
</reference>
<dbReference type="InterPro" id="IPR020084">
    <property type="entry name" value="NUDIX_hydrolase_CS"/>
</dbReference>
<dbReference type="Gene3D" id="3.90.79.10">
    <property type="entry name" value="Nucleoside Triphosphate Pyrophosphohydrolase"/>
    <property type="match status" value="1"/>
</dbReference>
<protein>
    <recommendedName>
        <fullName evidence="4">NAD(+) diphosphatase</fullName>
        <ecNumber evidence="4">3.6.1.22</ecNumber>
    </recommendedName>
</protein>
<dbReference type="InterPro" id="IPR050241">
    <property type="entry name" value="NAD-cap_RNA_hydrolase_NudC"/>
</dbReference>
<dbReference type="PRINTS" id="PR00502">
    <property type="entry name" value="NUDIXFAMILY"/>
</dbReference>
<evidence type="ECO:0000256" key="10">
    <source>
        <dbReference type="RuleBase" id="RU003476"/>
    </source>
</evidence>
<dbReference type="InterPro" id="IPR000086">
    <property type="entry name" value="NUDIX_hydrolase_dom"/>
</dbReference>
<name>A0A6J4SQ39_9SPHN</name>
<dbReference type="PROSITE" id="PS00893">
    <property type="entry name" value="NUDIX_BOX"/>
    <property type="match status" value="1"/>
</dbReference>